<sequence length="1269" mass="139137">MPDKVIDLTVSDDDVAEIDKTRDVLSSGKTRHKSRRRRGKDRNTGESEVAEGVQQSNGPSSPSKPGGKSQPEQAKSNSLLSRLGMIPNENKEDTKSKRGSRDRPPDAKGKDRRKQTDDERTRAQEMPQTDGNSAHHRWPRSPSPNKLEEIPLSELPVEQLFFVDTGPPSGVNSGQEQHLPPGTGIGFTTSNAPGSGAIPNAKAIKKPLTKESRKEFQGSEEGKVSGDTPGRGPNEVEFIGGSALVVEDQATGSSTAAAAAGKIATLSNFLTESTQAEVVKPTTDGGTKSNGLSLPEHVTLWVEGNDVPALEGSTAALEIEDGIEYLDYEDDQATGISRYFAPESAASSRKACRTCGEEGHIAKYCKKLICLTCGERDDHDTRSSFVSKEHSSKRGVKANLEGQTCPQPRGRIGCDRCGSSKHIPQRCPEQFKTYVYLSEEERLQVLKQRESLKSIGFGEGGEGYIAPHIWCYNCGNGGHWGDDCKDSKPSSIPTEPCAFGSFNASRGPFGELDNTHGRDRDLPRPAWLDDDPHLQDVGRRGKEANIRRNRAAEASRAARDRDDDDWFSRTGESYSIICKERLFTVASAGSSRDQRQANDRAKDNLPAKPKFAFQPRDNGGASGRPISGGMIVLVTATASVRKTGIKAMIARGVSEVGTMKMKDRIAEGETMIIAHGCAEIMRIGVTRNDETNGRATAVVIEEVTEIDMVHNTEGRIHSDTRAPLAGRLLQHFTPFLSEHRHRLGGLPPISHFDIMYCEETAVPPIPIILASSPMDTEKANMSEKLSGVSVNVESYDGDEGQHSDHTKRVLSARQVQLFSIGGTIGTSIFVAIGSALVHGGPLSLLIGYAFWCSVIFCVNEGQAEMVCLLPIESSFNRFATRWVDRAFGAATSWNYWICMVALFNFEITAFTAVVGFWTDDVHPAVFPVAMLAAYAVLNLWSAKFFGETEFWISLMKRDAFGFRFWRDPGPMAEYISTGDLGRFQGFFACVLSAGFAVAGPDMLSIIAGEAKSPRRIMPKAFRTVFVRLILFFVLGSLAVGILVPYNDPILNAAISEGKPGAARSPYVAALTRLNVPVLPHIINAMILTSIFSAGNAFLFNGSRTLHGIALDGFAPGFIRQTNRNGVPWFINVSTSAQLVTWMAMCITWIRWDAAMKAQGISRDILPYKSKFQPYGAWYGLFMSAAVTFFNGYYVFLNGGWVTADFIFAYGSVFIFLAVYIYVKLLRRSPFVPSSEADLFSGKKEIDEYEARLTEEPPSTRWQRILRWLF</sequence>
<dbReference type="GO" id="GO:0008270">
    <property type="term" value="F:zinc ion binding"/>
    <property type="evidence" value="ECO:0007669"/>
    <property type="project" value="UniProtKB-KW"/>
</dbReference>
<evidence type="ECO:0000256" key="2">
    <source>
        <dbReference type="ARBA" id="ARBA00022664"/>
    </source>
</evidence>
<evidence type="ECO:0000256" key="8">
    <source>
        <dbReference type="SAM" id="Phobius"/>
    </source>
</evidence>
<feature type="compositionally biased region" description="Basic and acidic residues" evidence="7">
    <location>
        <begin position="513"/>
        <end position="523"/>
    </location>
</feature>
<accession>A0A8H7IM17</accession>
<dbReference type="SUPFAM" id="SSF57756">
    <property type="entry name" value="Retrovirus zinc finger-like domains"/>
    <property type="match status" value="1"/>
</dbReference>
<feature type="region of interest" description="Disordered" evidence="7">
    <location>
        <begin position="162"/>
        <end position="232"/>
    </location>
</feature>
<evidence type="ECO:0000256" key="5">
    <source>
        <dbReference type="ARBA" id="ARBA00023136"/>
    </source>
</evidence>
<feature type="transmembrane region" description="Helical" evidence="8">
    <location>
        <begin position="1201"/>
        <end position="1222"/>
    </location>
</feature>
<name>A0A8H7IM17_9AGAM</name>
<gene>
    <name evidence="10" type="ORF">RHS01_01699</name>
</gene>
<dbReference type="Gene3D" id="4.10.60.10">
    <property type="entry name" value="Zinc finger, CCHC-type"/>
    <property type="match status" value="1"/>
</dbReference>
<dbReference type="InterPro" id="IPR001878">
    <property type="entry name" value="Znf_CCHC"/>
</dbReference>
<keyword evidence="6" id="KW-0862">Zinc</keyword>
<comment type="subcellular location">
    <subcellularLocation>
        <location evidence="1">Membrane</location>
        <topology evidence="1">Multi-pass membrane protein</topology>
    </subcellularLocation>
</comment>
<keyword evidence="4 8" id="KW-1133">Transmembrane helix</keyword>
<dbReference type="PANTHER" id="PTHR43341">
    <property type="entry name" value="AMINO ACID PERMEASE"/>
    <property type="match status" value="1"/>
</dbReference>
<dbReference type="InterPro" id="IPR036875">
    <property type="entry name" value="Znf_CCHC_sf"/>
</dbReference>
<evidence type="ECO:0000256" key="7">
    <source>
        <dbReference type="SAM" id="MobiDB-lite"/>
    </source>
</evidence>
<evidence type="ECO:0000313" key="11">
    <source>
        <dbReference type="Proteomes" id="UP000614334"/>
    </source>
</evidence>
<keyword evidence="5 8" id="KW-0472">Membrane</keyword>
<feature type="compositionally biased region" description="Basic residues" evidence="7">
    <location>
        <begin position="29"/>
        <end position="40"/>
    </location>
</feature>
<feature type="transmembrane region" description="Helical" evidence="8">
    <location>
        <begin position="1080"/>
        <end position="1099"/>
    </location>
</feature>
<dbReference type="PANTHER" id="PTHR43341:SF15">
    <property type="entry name" value="GENERAL AMINO ACID PERMEASE AGP2"/>
    <property type="match status" value="1"/>
</dbReference>
<dbReference type="Proteomes" id="UP000614334">
    <property type="component" value="Unassembled WGS sequence"/>
</dbReference>
<feature type="compositionally biased region" description="Low complexity" evidence="7">
    <location>
        <begin position="54"/>
        <end position="71"/>
    </location>
</feature>
<keyword evidence="3 8" id="KW-0812">Transmembrane</keyword>
<evidence type="ECO:0000259" key="9">
    <source>
        <dbReference type="PROSITE" id="PS50158"/>
    </source>
</evidence>
<feature type="compositionally biased region" description="Basic and acidic residues" evidence="7">
    <location>
        <begin position="89"/>
        <end position="123"/>
    </location>
</feature>
<feature type="transmembrane region" description="Helical" evidence="8">
    <location>
        <begin position="924"/>
        <end position="946"/>
    </location>
</feature>
<feature type="compositionally biased region" description="Basic and acidic residues" evidence="7">
    <location>
        <begin position="592"/>
        <end position="605"/>
    </location>
</feature>
<dbReference type="GO" id="GO:0015171">
    <property type="term" value="F:amino acid transmembrane transporter activity"/>
    <property type="evidence" value="ECO:0007669"/>
    <property type="project" value="TreeGrafter"/>
</dbReference>
<evidence type="ECO:0000256" key="4">
    <source>
        <dbReference type="ARBA" id="ARBA00022989"/>
    </source>
</evidence>
<feature type="compositionally biased region" description="Basic and acidic residues" evidence="7">
    <location>
        <begin position="208"/>
        <end position="224"/>
    </location>
</feature>
<protein>
    <submittedName>
        <fullName evidence="10">Amino acid permease</fullName>
    </submittedName>
</protein>
<dbReference type="InterPro" id="IPR004841">
    <property type="entry name" value="AA-permease/SLC12A_dom"/>
</dbReference>
<dbReference type="GO" id="GO:0006397">
    <property type="term" value="P:mRNA processing"/>
    <property type="evidence" value="ECO:0007669"/>
    <property type="project" value="UniProtKB-KW"/>
</dbReference>
<proteinExistence type="predicted"/>
<feature type="compositionally biased region" description="Basic and acidic residues" evidence="7">
    <location>
        <begin position="530"/>
        <end position="561"/>
    </location>
</feature>
<dbReference type="GO" id="GO:0003676">
    <property type="term" value="F:nucleic acid binding"/>
    <property type="evidence" value="ECO:0007669"/>
    <property type="project" value="InterPro"/>
</dbReference>
<dbReference type="Gene3D" id="1.20.1740.10">
    <property type="entry name" value="Amino acid/polyamine transporter I"/>
    <property type="match status" value="1"/>
</dbReference>
<feature type="domain" description="CCHC-type" evidence="9">
    <location>
        <begin position="471"/>
        <end position="486"/>
    </location>
</feature>
<evidence type="ECO:0000256" key="6">
    <source>
        <dbReference type="PROSITE-ProRule" id="PRU00047"/>
    </source>
</evidence>
<feature type="transmembrane region" description="Helical" evidence="8">
    <location>
        <begin position="892"/>
        <end position="918"/>
    </location>
</feature>
<dbReference type="EMBL" id="JACYCF010000002">
    <property type="protein sequence ID" value="KAF8759865.1"/>
    <property type="molecule type" value="Genomic_DNA"/>
</dbReference>
<comment type="caution">
    <text evidence="10">The sequence shown here is derived from an EMBL/GenBank/DDBJ whole genome shotgun (WGS) entry which is preliminary data.</text>
</comment>
<feature type="transmembrane region" description="Helical" evidence="8">
    <location>
        <begin position="1175"/>
        <end position="1195"/>
    </location>
</feature>
<feature type="region of interest" description="Disordered" evidence="7">
    <location>
        <begin position="1"/>
        <end position="148"/>
    </location>
</feature>
<evidence type="ECO:0000256" key="3">
    <source>
        <dbReference type="ARBA" id="ARBA00022692"/>
    </source>
</evidence>
<dbReference type="InterPro" id="IPR050524">
    <property type="entry name" value="APC_YAT"/>
</dbReference>
<feature type="region of interest" description="Disordered" evidence="7">
    <location>
        <begin position="588"/>
        <end position="624"/>
    </location>
</feature>
<evidence type="ECO:0000256" key="1">
    <source>
        <dbReference type="ARBA" id="ARBA00004141"/>
    </source>
</evidence>
<dbReference type="AlphaFoldDB" id="A0A8H7IM17"/>
<evidence type="ECO:0000313" key="10">
    <source>
        <dbReference type="EMBL" id="KAF8759865.1"/>
    </source>
</evidence>
<reference evidence="10" key="1">
    <citation type="submission" date="2020-09" db="EMBL/GenBank/DDBJ databases">
        <title>Comparative genome analyses of four rice-infecting Rhizoctonia solani isolates reveal extensive enrichment of homogalacturonan modification genes.</title>
        <authorList>
            <person name="Lee D.-Y."/>
            <person name="Jeon J."/>
            <person name="Kim K.-T."/>
            <person name="Cheong K."/>
            <person name="Song H."/>
            <person name="Choi G."/>
            <person name="Ko J."/>
            <person name="Opiyo S.O."/>
            <person name="Zuo S."/>
            <person name="Madhav S."/>
            <person name="Lee Y.-H."/>
            <person name="Wang G.-L."/>
        </authorList>
    </citation>
    <scope>NUCLEOTIDE SEQUENCE</scope>
    <source>
        <strain evidence="10">AG1-IA B2</strain>
    </source>
</reference>
<keyword evidence="2" id="KW-0507">mRNA processing</keyword>
<dbReference type="SMART" id="SM00343">
    <property type="entry name" value="ZnF_C2HC"/>
    <property type="match status" value="3"/>
</dbReference>
<organism evidence="10 11">
    <name type="scientific">Rhizoctonia solani</name>
    <dbReference type="NCBI Taxonomy" id="456999"/>
    <lineage>
        <taxon>Eukaryota</taxon>
        <taxon>Fungi</taxon>
        <taxon>Dikarya</taxon>
        <taxon>Basidiomycota</taxon>
        <taxon>Agaricomycotina</taxon>
        <taxon>Agaricomycetes</taxon>
        <taxon>Cantharellales</taxon>
        <taxon>Ceratobasidiaceae</taxon>
        <taxon>Rhizoctonia</taxon>
    </lineage>
</organism>
<keyword evidence="6" id="KW-0863">Zinc-finger</keyword>
<feature type="region of interest" description="Disordered" evidence="7">
    <location>
        <begin position="508"/>
        <end position="565"/>
    </location>
</feature>
<dbReference type="GO" id="GO:0016020">
    <property type="term" value="C:membrane"/>
    <property type="evidence" value="ECO:0007669"/>
    <property type="project" value="UniProtKB-SubCell"/>
</dbReference>
<dbReference type="Pfam" id="PF00324">
    <property type="entry name" value="AA_permease"/>
    <property type="match status" value="2"/>
</dbReference>
<dbReference type="PROSITE" id="PS50158">
    <property type="entry name" value="ZF_CCHC"/>
    <property type="match status" value="2"/>
</dbReference>
<feature type="domain" description="CCHC-type" evidence="9">
    <location>
        <begin position="352"/>
        <end position="367"/>
    </location>
</feature>
<feature type="transmembrane region" description="Helical" evidence="8">
    <location>
        <begin position="1024"/>
        <end position="1045"/>
    </location>
</feature>
<dbReference type="Pfam" id="PF00098">
    <property type="entry name" value="zf-CCHC"/>
    <property type="match status" value="1"/>
</dbReference>
<keyword evidence="6" id="KW-0479">Metal-binding</keyword>